<dbReference type="eggNOG" id="COG3291">
    <property type="taxonomic scope" value="Bacteria"/>
</dbReference>
<dbReference type="RefSeq" id="WP_013762670.1">
    <property type="nucleotide sequence ID" value="NC_015510.1"/>
</dbReference>
<dbReference type="STRING" id="760192.Halhy_0193"/>
<dbReference type="AlphaFoldDB" id="F4KTW2"/>
<organism evidence="1 2">
    <name type="scientific">Haliscomenobacter hydrossis (strain ATCC 27775 / DSM 1100 / LMG 10767 / O)</name>
    <dbReference type="NCBI Taxonomy" id="760192"/>
    <lineage>
        <taxon>Bacteria</taxon>
        <taxon>Pseudomonadati</taxon>
        <taxon>Bacteroidota</taxon>
        <taxon>Saprospiria</taxon>
        <taxon>Saprospirales</taxon>
        <taxon>Haliscomenobacteraceae</taxon>
        <taxon>Haliscomenobacter</taxon>
    </lineage>
</organism>
<dbReference type="Pfam" id="PF13585">
    <property type="entry name" value="CHU_C"/>
    <property type="match status" value="1"/>
</dbReference>
<dbReference type="NCBIfam" id="TIGR04131">
    <property type="entry name" value="Bac_Flav_CTERM"/>
    <property type="match status" value="1"/>
</dbReference>
<evidence type="ECO:0000313" key="1">
    <source>
        <dbReference type="EMBL" id="AEE48106.1"/>
    </source>
</evidence>
<dbReference type="OrthoDB" id="602611at2"/>
<dbReference type="KEGG" id="hhy:Halhy_0193"/>
<dbReference type="Gene3D" id="2.60.40.10">
    <property type="entry name" value="Immunoglobulins"/>
    <property type="match status" value="2"/>
</dbReference>
<dbReference type="InterPro" id="IPR013783">
    <property type="entry name" value="Ig-like_fold"/>
</dbReference>
<keyword evidence="2" id="KW-1185">Reference proteome</keyword>
<accession>F4KTW2</accession>
<gene>
    <name evidence="1" type="ordered locus">Halhy_0193</name>
</gene>
<sequence>MKNWLITLLCFCFFALGFGELNAQIGRIKIRPDVDTTYVCPDSSITLEVTGGFNYSWSPANILNRSNGNVVVAKPTQNTRIFVEGFVNGQLRRDTITLVVVRPQLQLIALNASSVCRGTPVLLRAVNNAGGQGITWDPVEGLNNPNAANVIALPENTTTYRAELDITGCKADATITVTIAPQKIDITNGDTVKVCKGATKVKLSATTNTGQATGVTWTAKDRSITRQNVLSIDVEPKITTTYYVTMVATPCTIVDSVVVKVDSLPTQTITIDPKKEVYCFGEIITLKSETYETAAYPDIKHLWRPRFRADGSTPGYDFQTPDTLWNMVMGTIDSVVLIRDTRNNGCIDSAAIFVPVIKPKTITITPEPAEVCPGGSIRLNAEFAGNFDKITWTPTAGLSCTDCKNPNVTPGQTTTYNIMVEEKNCPSSASKTVTVLPRAAILFPNLRTVCQGGSIQLNGASQSGVTYRWTQGGNVISTDPLHRVTPTATTTYRLEATDVVKGCNNSGDITINVVPTVNSVDINGVTVCSNDRNRTPLSIRVNPSPGTVPALFETYNWQIAGSTVSSATTLGINNLNQNTLVNVTYTYGVVGGATCGRLTDTATVKVIQMPTENGIFFAPDSVGTRGAQEGDPLTAGILLVQPQPPVALTYNWTINGNNPGNNTNPTIVTRASPGAMTFKVVVTGPNGCAITKELTINVVPASVTIPNAFSPNGDGANDIFRPVTNNKNIRLVELKVFNRWGKMVYNGNTGWNGNVGGNPAPIDVYIYNMVIEFPGGRRETRSGDVALLR</sequence>
<protein>
    <recommendedName>
        <fullName evidence="3">Ig-like domain-containing protein</fullName>
    </recommendedName>
</protein>
<reference key="2">
    <citation type="submission" date="2011-04" db="EMBL/GenBank/DDBJ databases">
        <title>Complete sequence of chromosome of Haliscomenobacter hydrossis DSM 1100.</title>
        <authorList>
            <consortium name="US DOE Joint Genome Institute (JGI-PGF)"/>
            <person name="Lucas S."/>
            <person name="Han J."/>
            <person name="Lapidus A."/>
            <person name="Bruce D."/>
            <person name="Goodwin L."/>
            <person name="Pitluck S."/>
            <person name="Peters L."/>
            <person name="Kyrpides N."/>
            <person name="Mavromatis K."/>
            <person name="Ivanova N."/>
            <person name="Ovchinnikova G."/>
            <person name="Pagani I."/>
            <person name="Daligault H."/>
            <person name="Detter J.C."/>
            <person name="Han C."/>
            <person name="Land M."/>
            <person name="Hauser L."/>
            <person name="Markowitz V."/>
            <person name="Cheng J.-F."/>
            <person name="Hugenholtz P."/>
            <person name="Woyke T."/>
            <person name="Wu D."/>
            <person name="Verbarg S."/>
            <person name="Frueling A."/>
            <person name="Brambilla E."/>
            <person name="Klenk H.-P."/>
            <person name="Eisen J.A."/>
        </authorList>
    </citation>
    <scope>NUCLEOTIDE SEQUENCE</scope>
    <source>
        <strain>DSM 1100</strain>
    </source>
</reference>
<name>F4KTW2_HALH1</name>
<dbReference type="InterPro" id="IPR026341">
    <property type="entry name" value="T9SS_type_B"/>
</dbReference>
<evidence type="ECO:0008006" key="3">
    <source>
        <dbReference type="Google" id="ProtNLM"/>
    </source>
</evidence>
<evidence type="ECO:0000313" key="2">
    <source>
        <dbReference type="Proteomes" id="UP000008461"/>
    </source>
</evidence>
<dbReference type="HOGENOM" id="CLU_355548_0_0_10"/>
<reference evidence="1 2" key="1">
    <citation type="journal article" date="2011" name="Stand. Genomic Sci.">
        <title>Complete genome sequence of Haliscomenobacter hydrossis type strain (O).</title>
        <authorList>
            <consortium name="US DOE Joint Genome Institute (JGI-PGF)"/>
            <person name="Daligault H."/>
            <person name="Lapidus A."/>
            <person name="Zeytun A."/>
            <person name="Nolan M."/>
            <person name="Lucas S."/>
            <person name="Del Rio T.G."/>
            <person name="Tice H."/>
            <person name="Cheng J.F."/>
            <person name="Tapia R."/>
            <person name="Han C."/>
            <person name="Goodwin L."/>
            <person name="Pitluck S."/>
            <person name="Liolios K."/>
            <person name="Pagani I."/>
            <person name="Ivanova N."/>
            <person name="Huntemann M."/>
            <person name="Mavromatis K."/>
            <person name="Mikhailova N."/>
            <person name="Pati A."/>
            <person name="Chen A."/>
            <person name="Palaniappan K."/>
            <person name="Land M."/>
            <person name="Hauser L."/>
            <person name="Brambilla E.M."/>
            <person name="Rohde M."/>
            <person name="Verbarg S."/>
            <person name="Goker M."/>
            <person name="Bristow J."/>
            <person name="Eisen J.A."/>
            <person name="Markowitz V."/>
            <person name="Hugenholtz P."/>
            <person name="Kyrpides N.C."/>
            <person name="Klenk H.P."/>
            <person name="Woyke T."/>
        </authorList>
    </citation>
    <scope>NUCLEOTIDE SEQUENCE [LARGE SCALE GENOMIC DNA]</scope>
    <source>
        <strain evidence="2">ATCC 27775 / DSM 1100 / LMG 10767 / O</strain>
    </source>
</reference>
<proteinExistence type="predicted"/>
<dbReference type="EMBL" id="CP002691">
    <property type="protein sequence ID" value="AEE48106.1"/>
    <property type="molecule type" value="Genomic_DNA"/>
</dbReference>
<dbReference type="Proteomes" id="UP000008461">
    <property type="component" value="Chromosome"/>
</dbReference>